<dbReference type="Pfam" id="PF01936">
    <property type="entry name" value="NYN"/>
    <property type="match status" value="1"/>
</dbReference>
<dbReference type="Proteomes" id="UP000184305">
    <property type="component" value="Unassembled WGS sequence"/>
</dbReference>
<dbReference type="RefSeq" id="WP_073267455.1">
    <property type="nucleotide sequence ID" value="NZ_FRBQ01000008.1"/>
</dbReference>
<accession>A0A1M7LFM8</accession>
<dbReference type="EMBL" id="FRBQ01000008">
    <property type="protein sequence ID" value="SHM76878.1"/>
    <property type="molecule type" value="Genomic_DNA"/>
</dbReference>
<gene>
    <name evidence="2" type="ORF">SAMN05216288_4249</name>
</gene>
<reference evidence="3" key="1">
    <citation type="submission" date="2016-11" db="EMBL/GenBank/DDBJ databases">
        <authorList>
            <person name="Varghese N."/>
            <person name="Submissions S."/>
        </authorList>
    </citation>
    <scope>NUCLEOTIDE SEQUENCE [LARGE SCALE GENOMIC DNA]</scope>
    <source>
        <strain evidence="3">CECT 8089</strain>
    </source>
</reference>
<sequence length="285" mass="30919">MGRVGIFVDAGYLFAQGSVTISGDEVKRHFLSLNEQAVIAQLIASANELTGGAPLLRIYWYDAISLKGPNLEQKRLASSNNLKFRAGTLNGSGQQKGVDSMIVIDMIELARNHAISDAVLLSGDEDVRVGVQFAQNYGVRVHLIGIGVDAESQNQSESLWQEADMHLRWTADVVSGFLSIRQAPVKPAQVAEEPAVVGQAAAANGTAANDEQAVSIISRVASEFVQALVHNDLVLLKQHLASKTMIPPEFDAKLLGKSREAIHRQLTPAERKMARKSFIEQVKSR</sequence>
<organism evidence="2 3">
    <name type="scientific">Phytopseudomonas punonensis</name>
    <dbReference type="NCBI Taxonomy" id="1220495"/>
    <lineage>
        <taxon>Bacteria</taxon>
        <taxon>Pseudomonadati</taxon>
        <taxon>Pseudomonadota</taxon>
        <taxon>Gammaproteobacteria</taxon>
        <taxon>Pseudomonadales</taxon>
        <taxon>Pseudomonadaceae</taxon>
        <taxon>Phytopseudomonas</taxon>
    </lineage>
</organism>
<feature type="domain" description="NYN" evidence="1">
    <location>
        <begin position="3"/>
        <end position="164"/>
    </location>
</feature>
<evidence type="ECO:0000259" key="1">
    <source>
        <dbReference type="Pfam" id="PF01936"/>
    </source>
</evidence>
<name>A0A1M7LFM8_9GAMM</name>
<dbReference type="InterPro" id="IPR021139">
    <property type="entry name" value="NYN"/>
</dbReference>
<protein>
    <submittedName>
        <fullName evidence="2">Uncharacterized conserved protein, LabA/DUF88 family</fullName>
    </submittedName>
</protein>
<dbReference type="Gene3D" id="3.40.50.1010">
    <property type="entry name" value="5'-nuclease"/>
    <property type="match status" value="1"/>
</dbReference>
<keyword evidence="3" id="KW-1185">Reference proteome</keyword>
<dbReference type="STRING" id="1220495.SAMN05216288_4249"/>
<evidence type="ECO:0000313" key="3">
    <source>
        <dbReference type="Proteomes" id="UP000184305"/>
    </source>
</evidence>
<dbReference type="AlphaFoldDB" id="A0A1M7LFM8"/>
<proteinExistence type="predicted"/>
<dbReference type="GO" id="GO:0004540">
    <property type="term" value="F:RNA nuclease activity"/>
    <property type="evidence" value="ECO:0007669"/>
    <property type="project" value="InterPro"/>
</dbReference>
<evidence type="ECO:0000313" key="2">
    <source>
        <dbReference type="EMBL" id="SHM76878.1"/>
    </source>
</evidence>